<reference evidence="2" key="1">
    <citation type="journal article" date="2019" name="BMC Genomics">
        <title>A new reference genome for Sorghum bicolor reveals high levels of sequence similarity between sweet and grain genotypes: implications for the genetics of sugar metabolism.</title>
        <authorList>
            <person name="Cooper E.A."/>
            <person name="Brenton Z.W."/>
            <person name="Flinn B.S."/>
            <person name="Jenkins J."/>
            <person name="Shu S."/>
            <person name="Flowers D."/>
            <person name="Luo F."/>
            <person name="Wang Y."/>
            <person name="Xia P."/>
            <person name="Barry K."/>
            <person name="Daum C."/>
            <person name="Lipzen A."/>
            <person name="Yoshinaga Y."/>
            <person name="Schmutz J."/>
            <person name="Saski C."/>
            <person name="Vermerris W."/>
            <person name="Kresovich S."/>
        </authorList>
    </citation>
    <scope>NUCLEOTIDE SEQUENCE</scope>
</reference>
<protein>
    <submittedName>
        <fullName evidence="2">Uncharacterized protein</fullName>
    </submittedName>
</protein>
<dbReference type="EMBL" id="CM027682">
    <property type="protein sequence ID" value="KAG0537958.1"/>
    <property type="molecule type" value="Genomic_DNA"/>
</dbReference>
<keyword evidence="1" id="KW-1133">Transmembrane helix</keyword>
<keyword evidence="1" id="KW-0812">Transmembrane</keyword>
<feature type="transmembrane region" description="Helical" evidence="1">
    <location>
        <begin position="53"/>
        <end position="76"/>
    </location>
</feature>
<organism evidence="2 3">
    <name type="scientific">Sorghum bicolor</name>
    <name type="common">Sorghum</name>
    <name type="synonym">Sorghum vulgare</name>
    <dbReference type="NCBI Taxonomy" id="4558"/>
    <lineage>
        <taxon>Eukaryota</taxon>
        <taxon>Viridiplantae</taxon>
        <taxon>Streptophyta</taxon>
        <taxon>Embryophyta</taxon>
        <taxon>Tracheophyta</taxon>
        <taxon>Spermatophyta</taxon>
        <taxon>Magnoliopsida</taxon>
        <taxon>Liliopsida</taxon>
        <taxon>Poales</taxon>
        <taxon>Poaceae</taxon>
        <taxon>PACMAD clade</taxon>
        <taxon>Panicoideae</taxon>
        <taxon>Andropogonodae</taxon>
        <taxon>Andropogoneae</taxon>
        <taxon>Sorghinae</taxon>
        <taxon>Sorghum</taxon>
    </lineage>
</organism>
<gene>
    <name evidence="2" type="ORF">BDA96_03G193800</name>
</gene>
<sequence>MPDTSTRIKHPGNTSKRNTSYVRFILVFEIPVNTVSCQSIMKQFNVRASSICLPMYAIFVTSYIGLQIPLNVLSYLL</sequence>
<proteinExistence type="predicted"/>
<keyword evidence="1" id="KW-0472">Membrane</keyword>
<evidence type="ECO:0000256" key="1">
    <source>
        <dbReference type="SAM" id="Phobius"/>
    </source>
</evidence>
<dbReference type="Proteomes" id="UP000807115">
    <property type="component" value="Chromosome 3"/>
</dbReference>
<evidence type="ECO:0000313" key="3">
    <source>
        <dbReference type="Proteomes" id="UP000807115"/>
    </source>
</evidence>
<comment type="caution">
    <text evidence="2">The sequence shown here is derived from an EMBL/GenBank/DDBJ whole genome shotgun (WGS) entry which is preliminary data.</text>
</comment>
<accession>A0A921UMS8</accession>
<name>A0A921UMS8_SORBI</name>
<dbReference type="AlphaFoldDB" id="A0A921UMS8"/>
<reference evidence="2" key="2">
    <citation type="submission" date="2020-10" db="EMBL/GenBank/DDBJ databases">
        <authorList>
            <person name="Cooper E.A."/>
            <person name="Brenton Z.W."/>
            <person name="Flinn B.S."/>
            <person name="Jenkins J."/>
            <person name="Shu S."/>
            <person name="Flowers D."/>
            <person name="Luo F."/>
            <person name="Wang Y."/>
            <person name="Xia P."/>
            <person name="Barry K."/>
            <person name="Daum C."/>
            <person name="Lipzen A."/>
            <person name="Yoshinaga Y."/>
            <person name="Schmutz J."/>
            <person name="Saski C."/>
            <person name="Vermerris W."/>
            <person name="Kresovich S."/>
        </authorList>
    </citation>
    <scope>NUCLEOTIDE SEQUENCE</scope>
</reference>
<evidence type="ECO:0000313" key="2">
    <source>
        <dbReference type="EMBL" id="KAG0537958.1"/>
    </source>
</evidence>